<evidence type="ECO:0000313" key="2">
    <source>
        <dbReference type="Proteomes" id="UP001152747"/>
    </source>
</evidence>
<dbReference type="OrthoDB" id="10495271at2759"/>
<evidence type="ECO:0000313" key="1">
    <source>
        <dbReference type="EMBL" id="CAI5452891.1"/>
    </source>
</evidence>
<name>A0A9P1N9A0_9PELO</name>
<dbReference type="Proteomes" id="UP001152747">
    <property type="component" value="Unassembled WGS sequence"/>
</dbReference>
<gene>
    <name evidence="1" type="ORF">CAMP_LOCUS15528</name>
</gene>
<sequence length="74" mass="7955">MPKKNSKKVALEESQFANLLASVLPAGMQLDASVMAALQQATNQELNQVLTQKAAEIAKTPTTSGQENSQQQQQ</sequence>
<organism evidence="1 2">
    <name type="scientific">Caenorhabditis angaria</name>
    <dbReference type="NCBI Taxonomy" id="860376"/>
    <lineage>
        <taxon>Eukaryota</taxon>
        <taxon>Metazoa</taxon>
        <taxon>Ecdysozoa</taxon>
        <taxon>Nematoda</taxon>
        <taxon>Chromadorea</taxon>
        <taxon>Rhabditida</taxon>
        <taxon>Rhabditina</taxon>
        <taxon>Rhabditomorpha</taxon>
        <taxon>Rhabditoidea</taxon>
        <taxon>Rhabditidae</taxon>
        <taxon>Peloderinae</taxon>
        <taxon>Caenorhabditis</taxon>
    </lineage>
</organism>
<accession>A0A9P1N9A0</accession>
<comment type="caution">
    <text evidence="1">The sequence shown here is derived from an EMBL/GenBank/DDBJ whole genome shotgun (WGS) entry which is preliminary data.</text>
</comment>
<reference evidence="1" key="1">
    <citation type="submission" date="2022-11" db="EMBL/GenBank/DDBJ databases">
        <authorList>
            <person name="Kikuchi T."/>
        </authorList>
    </citation>
    <scope>NUCLEOTIDE SEQUENCE</scope>
    <source>
        <strain evidence="1">PS1010</strain>
    </source>
</reference>
<proteinExistence type="predicted"/>
<keyword evidence="2" id="KW-1185">Reference proteome</keyword>
<dbReference type="AlphaFoldDB" id="A0A9P1N9A0"/>
<protein>
    <submittedName>
        <fullName evidence="1">Uncharacterized protein</fullName>
    </submittedName>
</protein>
<dbReference type="EMBL" id="CANHGI010000005">
    <property type="protein sequence ID" value="CAI5452891.1"/>
    <property type="molecule type" value="Genomic_DNA"/>
</dbReference>